<feature type="transmembrane region" description="Helical" evidence="1">
    <location>
        <begin position="72"/>
        <end position="94"/>
    </location>
</feature>
<keyword evidence="1" id="KW-0472">Membrane</keyword>
<organism evidence="3 4">
    <name type="scientific">Pristionchus entomophagus</name>
    <dbReference type="NCBI Taxonomy" id="358040"/>
    <lineage>
        <taxon>Eukaryota</taxon>
        <taxon>Metazoa</taxon>
        <taxon>Ecdysozoa</taxon>
        <taxon>Nematoda</taxon>
        <taxon>Chromadorea</taxon>
        <taxon>Rhabditida</taxon>
        <taxon>Rhabditina</taxon>
        <taxon>Diplogasteromorpha</taxon>
        <taxon>Diplogasteroidea</taxon>
        <taxon>Neodiplogasteridae</taxon>
        <taxon>Pristionchus</taxon>
    </lineage>
</organism>
<comment type="caution">
    <text evidence="3">The sequence shown here is derived from an EMBL/GenBank/DDBJ whole genome shotgun (WGS) entry which is preliminary data.</text>
</comment>
<keyword evidence="4" id="KW-1185">Reference proteome</keyword>
<dbReference type="PANTHER" id="PTHR22718">
    <property type="entry name" value="SERPENTINE RECEPTOR, CLASS X"/>
    <property type="match status" value="1"/>
</dbReference>
<evidence type="ECO:0008006" key="5">
    <source>
        <dbReference type="Google" id="ProtNLM"/>
    </source>
</evidence>
<reference evidence="3" key="1">
    <citation type="submission" date="2023-10" db="EMBL/GenBank/DDBJ databases">
        <title>Genome assembly of Pristionchus species.</title>
        <authorList>
            <person name="Yoshida K."/>
            <person name="Sommer R.J."/>
        </authorList>
    </citation>
    <scope>NUCLEOTIDE SEQUENCE</scope>
    <source>
        <strain evidence="3">RS0144</strain>
    </source>
</reference>
<dbReference type="PANTHER" id="PTHR22718:SF25">
    <property type="entry name" value="G-PROTEIN COUPLED RECEPTORS FAMILY 1 PROFILE DOMAIN-CONTAINING PROTEIN"/>
    <property type="match status" value="1"/>
</dbReference>
<keyword evidence="1" id="KW-0812">Transmembrane</keyword>
<dbReference type="Proteomes" id="UP001432027">
    <property type="component" value="Unassembled WGS sequence"/>
</dbReference>
<evidence type="ECO:0000313" key="3">
    <source>
        <dbReference type="EMBL" id="GMT03582.1"/>
    </source>
</evidence>
<gene>
    <name evidence="2" type="ORF">PENTCL1PPCAC_25754</name>
    <name evidence="3" type="ORF">PENTCL1PPCAC_25756</name>
</gene>
<keyword evidence="1" id="KW-1133">Transmembrane helix</keyword>
<dbReference type="EMBL" id="BTSX01000006">
    <property type="protein sequence ID" value="GMT03582.1"/>
    <property type="molecule type" value="Genomic_DNA"/>
</dbReference>
<dbReference type="AlphaFoldDB" id="A0AAV5UB33"/>
<evidence type="ECO:0000256" key="1">
    <source>
        <dbReference type="SAM" id="Phobius"/>
    </source>
</evidence>
<evidence type="ECO:0000313" key="2">
    <source>
        <dbReference type="EMBL" id="GMT03581.1"/>
    </source>
</evidence>
<accession>A0AAV5UB33</accession>
<feature type="transmembrane region" description="Helical" evidence="1">
    <location>
        <begin position="106"/>
        <end position="128"/>
    </location>
</feature>
<feature type="transmembrane region" description="Helical" evidence="1">
    <location>
        <begin position="23"/>
        <end position="44"/>
    </location>
</feature>
<protein>
    <recommendedName>
        <fullName evidence="5">G protein-coupled receptor</fullName>
    </recommendedName>
</protein>
<proteinExistence type="predicted"/>
<feature type="non-terminal residue" evidence="3">
    <location>
        <position position="151"/>
    </location>
</feature>
<evidence type="ECO:0000313" key="4">
    <source>
        <dbReference type="Proteomes" id="UP001432027"/>
    </source>
</evidence>
<sequence>MALNRLAVFSIQSLRFVFDKNSIVWSIIGCWVLILSFCTLSAFVRPTQQFNEHSLRFDSSGKTMLDFPELKLAIAILDYSIPIFILAVYVVIYFSINRKIKMSGYILSIIHSIFAITNHSTNSAIFIFTSSTLRNFLPRPGLLQRIRCGTR</sequence>
<name>A0AAV5UB33_9BILA</name>
<dbReference type="EMBL" id="BTSX01000006">
    <property type="protein sequence ID" value="GMT03581.1"/>
    <property type="molecule type" value="Genomic_DNA"/>
</dbReference>